<dbReference type="PANTHER" id="PTHR38075">
    <property type="entry name" value="DUF4139 DOMAIN-CONTAINING PROTEIN"/>
    <property type="match status" value="1"/>
</dbReference>
<dbReference type="PATRIC" id="fig|543877.4.peg.1207"/>
<dbReference type="AlphaFoldDB" id="A0A0G3X9H5"/>
<protein>
    <recommendedName>
        <fullName evidence="4">DUF4139 domain-containing protein</fullName>
    </recommendedName>
</protein>
<feature type="signal peptide" evidence="1">
    <location>
        <begin position="1"/>
        <end position="19"/>
    </location>
</feature>
<evidence type="ECO:0000313" key="3">
    <source>
        <dbReference type="Proteomes" id="UP000037643"/>
    </source>
</evidence>
<dbReference type="KEGG" id="amx:AM2010_1190"/>
<name>A0A0G3X9H5_9SPHN</name>
<proteinExistence type="predicted"/>
<reference evidence="2 3" key="1">
    <citation type="submission" date="2015-06" db="EMBL/GenBank/DDBJ databases">
        <authorList>
            <person name="Kim K.M."/>
        </authorList>
    </citation>
    <scope>NUCLEOTIDE SEQUENCE [LARGE SCALE GENOMIC DNA]</scope>
    <source>
        <strain evidence="2 3">KCTC 22370</strain>
    </source>
</reference>
<feature type="chain" id="PRO_5005186053" description="DUF4139 domain-containing protein" evidence="1">
    <location>
        <begin position="20"/>
        <end position="534"/>
    </location>
</feature>
<dbReference type="OrthoDB" id="7178458at2"/>
<dbReference type="Proteomes" id="UP000037643">
    <property type="component" value="Chromosome"/>
</dbReference>
<organism evidence="2 3">
    <name type="scientific">Pelagerythrobacter marensis</name>
    <dbReference type="NCBI Taxonomy" id="543877"/>
    <lineage>
        <taxon>Bacteria</taxon>
        <taxon>Pseudomonadati</taxon>
        <taxon>Pseudomonadota</taxon>
        <taxon>Alphaproteobacteria</taxon>
        <taxon>Sphingomonadales</taxon>
        <taxon>Erythrobacteraceae</taxon>
        <taxon>Pelagerythrobacter</taxon>
    </lineage>
</organism>
<sequence precursor="true">MRRAAILFALAIVPDVAGARQTVEASDPEALAVTVYRDPGRDADEEMDRDWPKGFAMVSETRTVTLPPGESTVRFEGVAEGMVAVSAIVTGLPGGTIEKNRNAELLSPGALVNGMLGNRVTITRTNPATGRARSEQAIVRTRADGGLVLQTGEGFEAVRCAGLPETLTFDRVPTGLSAQPVFSIDTRDASGGTYRVVLTYLAWGFDWQANYVATLGQGDGQGGVDLALTSWLTLLNDNGQSFPDAELMAVAGTLNVESDFEALAAPPQAERLRLTCYPLGSTASGSPIRYRARQAYAPGPPPPPPPAPMMARMDDAAIEVTAAKRAEVAPVMAGEEELGDLKLYRVPEPITVAAKGLKQVAFLRKERIDGRLVYEIGCPPGQSAEGFRPAARMLETVNDEEHGLGVALPSGGVAIFEPSSYGPLLVGEENLRDHAEGQDVEIALGTSPQVQAACRRTSKHDPDEKPRKWNRMEAEITNALPTPVTVRIALGWSAYWDVRGRGTGSVRDGMREIETTIPANSDRKIRWRVRSSDQ</sequence>
<evidence type="ECO:0000313" key="2">
    <source>
        <dbReference type="EMBL" id="AKM07264.1"/>
    </source>
</evidence>
<evidence type="ECO:0000256" key="1">
    <source>
        <dbReference type="SAM" id="SignalP"/>
    </source>
</evidence>
<dbReference type="PANTHER" id="PTHR38075:SF1">
    <property type="entry name" value="DUF4139 DOMAIN-CONTAINING PROTEIN"/>
    <property type="match status" value="1"/>
</dbReference>
<keyword evidence="3" id="KW-1185">Reference proteome</keyword>
<accession>A0A0G3X9H5</accession>
<dbReference type="STRING" id="543877.AM2010_1190"/>
<gene>
    <name evidence="2" type="ORF">AM2010_1190</name>
</gene>
<dbReference type="RefSeq" id="WP_053043961.1">
    <property type="nucleotide sequence ID" value="NZ_CP011805.1"/>
</dbReference>
<evidence type="ECO:0008006" key="4">
    <source>
        <dbReference type="Google" id="ProtNLM"/>
    </source>
</evidence>
<dbReference type="EMBL" id="CP011805">
    <property type="protein sequence ID" value="AKM07264.1"/>
    <property type="molecule type" value="Genomic_DNA"/>
</dbReference>
<keyword evidence="1" id="KW-0732">Signal</keyword>